<evidence type="ECO:0000313" key="7">
    <source>
        <dbReference type="Proteomes" id="UP000325577"/>
    </source>
</evidence>
<dbReference type="GO" id="GO:0006952">
    <property type="term" value="P:defense response"/>
    <property type="evidence" value="ECO:0007669"/>
    <property type="project" value="UniProtKB-KW"/>
</dbReference>
<evidence type="ECO:0000259" key="5">
    <source>
        <dbReference type="Pfam" id="PF18052"/>
    </source>
</evidence>
<feature type="compositionally biased region" description="Low complexity" evidence="4">
    <location>
        <begin position="135"/>
        <end position="151"/>
    </location>
</feature>
<keyword evidence="1" id="KW-0677">Repeat</keyword>
<dbReference type="OrthoDB" id="1742285at2759"/>
<gene>
    <name evidence="6" type="ORF">F0562_008669</name>
</gene>
<evidence type="ECO:0000256" key="1">
    <source>
        <dbReference type="ARBA" id="ARBA00022737"/>
    </source>
</evidence>
<organism evidence="6 7">
    <name type="scientific">Nyssa sinensis</name>
    <dbReference type="NCBI Taxonomy" id="561372"/>
    <lineage>
        <taxon>Eukaryota</taxon>
        <taxon>Viridiplantae</taxon>
        <taxon>Streptophyta</taxon>
        <taxon>Embryophyta</taxon>
        <taxon>Tracheophyta</taxon>
        <taxon>Spermatophyta</taxon>
        <taxon>Magnoliopsida</taxon>
        <taxon>eudicotyledons</taxon>
        <taxon>Gunneridae</taxon>
        <taxon>Pentapetalae</taxon>
        <taxon>asterids</taxon>
        <taxon>Cornales</taxon>
        <taxon>Nyssaceae</taxon>
        <taxon>Nyssa</taxon>
    </lineage>
</organism>
<feature type="region of interest" description="Disordered" evidence="4">
    <location>
        <begin position="135"/>
        <end position="157"/>
    </location>
</feature>
<feature type="domain" description="Disease resistance N-terminal" evidence="5">
    <location>
        <begin position="16"/>
        <end position="85"/>
    </location>
</feature>
<evidence type="ECO:0000313" key="6">
    <source>
        <dbReference type="EMBL" id="KAA8527102.1"/>
    </source>
</evidence>
<dbReference type="Gene3D" id="1.20.5.4130">
    <property type="match status" value="1"/>
</dbReference>
<reference evidence="6 7" key="1">
    <citation type="submission" date="2019-09" db="EMBL/GenBank/DDBJ databases">
        <title>A chromosome-level genome assembly of the Chinese tupelo Nyssa sinensis.</title>
        <authorList>
            <person name="Yang X."/>
            <person name="Kang M."/>
            <person name="Yang Y."/>
            <person name="Xiong H."/>
            <person name="Wang M."/>
            <person name="Zhang Z."/>
            <person name="Wang Z."/>
            <person name="Wu H."/>
            <person name="Ma T."/>
            <person name="Liu J."/>
            <person name="Xi Z."/>
        </authorList>
    </citation>
    <scope>NUCLEOTIDE SEQUENCE [LARGE SCALE GENOMIC DNA]</scope>
    <source>
        <strain evidence="6">J267</strain>
        <tissue evidence="6">Leaf</tissue>
    </source>
</reference>
<name>A0A5J5AB37_9ASTE</name>
<keyword evidence="2" id="KW-0547">Nucleotide-binding</keyword>
<protein>
    <recommendedName>
        <fullName evidence="5">Disease resistance N-terminal domain-containing protein</fullName>
    </recommendedName>
</protein>
<evidence type="ECO:0000256" key="4">
    <source>
        <dbReference type="SAM" id="MobiDB-lite"/>
    </source>
</evidence>
<keyword evidence="3" id="KW-0611">Plant defense</keyword>
<dbReference type="GO" id="GO:0000166">
    <property type="term" value="F:nucleotide binding"/>
    <property type="evidence" value="ECO:0007669"/>
    <property type="project" value="UniProtKB-KW"/>
</dbReference>
<accession>A0A5J5AB37</accession>
<dbReference type="InterPro" id="IPR041118">
    <property type="entry name" value="Rx_N"/>
</dbReference>
<evidence type="ECO:0000256" key="3">
    <source>
        <dbReference type="ARBA" id="ARBA00022821"/>
    </source>
</evidence>
<evidence type="ECO:0000256" key="2">
    <source>
        <dbReference type="ARBA" id="ARBA00022741"/>
    </source>
</evidence>
<dbReference type="AlphaFoldDB" id="A0A5J5AB37"/>
<dbReference type="EMBL" id="CM018046">
    <property type="protein sequence ID" value="KAA8527102.1"/>
    <property type="molecule type" value="Genomic_DNA"/>
</dbReference>
<keyword evidence="7" id="KW-1185">Reference proteome</keyword>
<dbReference type="Proteomes" id="UP000325577">
    <property type="component" value="Linkage Group LG3"/>
</dbReference>
<proteinExistence type="predicted"/>
<dbReference type="Pfam" id="PF18052">
    <property type="entry name" value="Rx_N"/>
    <property type="match status" value="1"/>
</dbReference>
<sequence>MAETAVTVSVVLAEKVLSSLHLWNLHKNIRDGVEHLKICLRTMQAYLQGTEGNESQKERREQVRVVAYDIENVLDELMRHAPRRFRRHDVLNKPRQTLHDAAHWFLVHEMPSKMNDIKTKIDEIKFLDSFREGSGRVSFSEEGSSSASSVEHQIKPA</sequence>